<evidence type="ECO:0000313" key="2">
    <source>
        <dbReference type="Proteomes" id="UP001600107"/>
    </source>
</evidence>
<proteinExistence type="predicted"/>
<dbReference type="Proteomes" id="UP001600107">
    <property type="component" value="Unassembled WGS sequence"/>
</dbReference>
<sequence length="76" mass="9037">MKEELSIKLTKNEALILFDFLSRFNQSENNEIFEDKAEQKIFWTIGALLEKQLTEPFLPNYKDIISEARKEILDEE</sequence>
<name>A0ABW6I000_9FLAO</name>
<protein>
    <submittedName>
        <fullName evidence="1">Uncharacterized protein</fullName>
    </submittedName>
</protein>
<dbReference type="EMBL" id="JBHZPY010000001">
    <property type="protein sequence ID" value="MFE3869602.1"/>
    <property type="molecule type" value="Genomic_DNA"/>
</dbReference>
<accession>A0ABW6I000</accession>
<evidence type="ECO:0000313" key="1">
    <source>
        <dbReference type="EMBL" id="MFE3869602.1"/>
    </source>
</evidence>
<keyword evidence="2" id="KW-1185">Reference proteome</keyword>
<organism evidence="1 2">
    <name type="scientific">Flavobacterium zhoui</name>
    <dbReference type="NCBI Taxonomy" id="3230414"/>
    <lineage>
        <taxon>Bacteria</taxon>
        <taxon>Pseudomonadati</taxon>
        <taxon>Bacteroidota</taxon>
        <taxon>Flavobacteriia</taxon>
        <taxon>Flavobacteriales</taxon>
        <taxon>Flavobacteriaceae</taxon>
        <taxon>Flavobacterium</taxon>
    </lineage>
</organism>
<dbReference type="RefSeq" id="WP_379848707.1">
    <property type="nucleotide sequence ID" value="NZ_JBHZPY010000001.1"/>
</dbReference>
<comment type="caution">
    <text evidence="1">The sequence shown here is derived from an EMBL/GenBank/DDBJ whole genome shotgun (WGS) entry which is preliminary data.</text>
</comment>
<reference evidence="1 2" key="1">
    <citation type="submission" date="2024-06" db="EMBL/GenBank/DDBJ databases">
        <title>Flavobacterium spp. isolated from glacier.</title>
        <authorList>
            <person name="Han D."/>
        </authorList>
    </citation>
    <scope>NUCLEOTIDE SEQUENCE [LARGE SCALE GENOMIC DNA]</scope>
    <source>
        <strain evidence="1 2">ZS1P70</strain>
    </source>
</reference>
<gene>
    <name evidence="1" type="ORF">ACFX5F_00005</name>
</gene>